<organism evidence="1 2">
    <name type="scientific">Plasmopara halstedii</name>
    <name type="common">Downy mildew of sunflower</name>
    <dbReference type="NCBI Taxonomy" id="4781"/>
    <lineage>
        <taxon>Eukaryota</taxon>
        <taxon>Sar</taxon>
        <taxon>Stramenopiles</taxon>
        <taxon>Oomycota</taxon>
        <taxon>Peronosporomycetes</taxon>
        <taxon>Peronosporales</taxon>
        <taxon>Peronosporaceae</taxon>
        <taxon>Plasmopara</taxon>
    </lineage>
</organism>
<proteinExistence type="predicted"/>
<evidence type="ECO:0000313" key="1">
    <source>
        <dbReference type="EMBL" id="CEG50368.1"/>
    </source>
</evidence>
<dbReference type="Proteomes" id="UP000054928">
    <property type="component" value="Unassembled WGS sequence"/>
</dbReference>
<reference evidence="2" key="1">
    <citation type="submission" date="2014-09" db="EMBL/GenBank/DDBJ databases">
        <authorList>
            <person name="Sharma Rahul"/>
            <person name="Thines Marco"/>
        </authorList>
    </citation>
    <scope>NUCLEOTIDE SEQUENCE [LARGE SCALE GENOMIC DNA]</scope>
</reference>
<dbReference type="GeneID" id="36403136"/>
<protein>
    <submittedName>
        <fullName evidence="1">Uncharacterized protein</fullName>
    </submittedName>
</protein>
<accession>A0A0P1B755</accession>
<dbReference type="EMBL" id="CCYD01003105">
    <property type="protein sequence ID" value="CEG50368.1"/>
    <property type="molecule type" value="Genomic_DNA"/>
</dbReference>
<keyword evidence="2" id="KW-1185">Reference proteome</keyword>
<dbReference type="RefSeq" id="XP_024586737.1">
    <property type="nucleotide sequence ID" value="XM_024721660.1"/>
</dbReference>
<name>A0A0P1B755_PLAHL</name>
<sequence length="49" mass="5196">MPKPIREKEAILCSVSSLHQPQTAGAHDNVQFTSGKLAVAGDPNSFSTE</sequence>
<dbReference type="AlphaFoldDB" id="A0A0P1B755"/>
<evidence type="ECO:0000313" key="2">
    <source>
        <dbReference type="Proteomes" id="UP000054928"/>
    </source>
</evidence>